<accession>A0A420XS02</accession>
<proteinExistence type="predicted"/>
<dbReference type="EMBL" id="RBWV01000010">
    <property type="protein sequence ID" value="RKS77600.1"/>
    <property type="molecule type" value="Genomic_DNA"/>
</dbReference>
<dbReference type="InterPro" id="IPR054202">
    <property type="entry name" value="DUF6907"/>
</dbReference>
<evidence type="ECO:0000313" key="2">
    <source>
        <dbReference type="Proteomes" id="UP000281955"/>
    </source>
</evidence>
<comment type="caution">
    <text evidence="1">The sequence shown here is derived from an EMBL/GenBank/DDBJ whole genome shotgun (WGS) entry which is preliminary data.</text>
</comment>
<sequence>MTITTTAHQPWCSQHIAPDSPDVAGVDQCVSEPLGPQAGPSGWLIADRGEPTRVVVDLPAAGVLSLADAGTLSGALQQLLATAGRAPQDPSLAEAAPDLAATALPCPAWCERRAESHAFDEVLGGETSRSHHAVLDRFPLLGGGEVSVAVDQYERAILGDAPVHELLEPEVVVNVPTGRALTAAEARRVSRAVLRAAATVERAGGQA</sequence>
<keyword evidence="2" id="KW-1185">Reference proteome</keyword>
<dbReference type="AlphaFoldDB" id="A0A420XS02"/>
<dbReference type="InParanoid" id="A0A420XS02"/>
<evidence type="ECO:0000313" key="1">
    <source>
        <dbReference type="EMBL" id="RKS77600.1"/>
    </source>
</evidence>
<dbReference type="RefSeq" id="WP_121192622.1">
    <property type="nucleotide sequence ID" value="NZ_RBWV01000010.1"/>
</dbReference>
<reference evidence="1 2" key="1">
    <citation type="submission" date="2018-10" db="EMBL/GenBank/DDBJ databases">
        <title>Genomic Encyclopedia of Archaeal and Bacterial Type Strains, Phase II (KMG-II): from individual species to whole genera.</title>
        <authorList>
            <person name="Goeker M."/>
        </authorList>
    </citation>
    <scope>NUCLEOTIDE SEQUENCE [LARGE SCALE GENOMIC DNA]</scope>
    <source>
        <strain evidence="1 2">RP-AC37</strain>
    </source>
</reference>
<protein>
    <submittedName>
        <fullName evidence="1">Uncharacterized protein</fullName>
    </submittedName>
</protein>
<name>A0A420XS02_9ACTN</name>
<organism evidence="1 2">
    <name type="scientific">Motilibacter peucedani</name>
    <dbReference type="NCBI Taxonomy" id="598650"/>
    <lineage>
        <taxon>Bacteria</taxon>
        <taxon>Bacillati</taxon>
        <taxon>Actinomycetota</taxon>
        <taxon>Actinomycetes</taxon>
        <taxon>Motilibacterales</taxon>
        <taxon>Motilibacteraceae</taxon>
        <taxon>Motilibacter</taxon>
    </lineage>
</organism>
<dbReference type="Pfam" id="PF21848">
    <property type="entry name" value="DUF6907"/>
    <property type="match status" value="1"/>
</dbReference>
<dbReference type="Proteomes" id="UP000281955">
    <property type="component" value="Unassembled WGS sequence"/>
</dbReference>
<gene>
    <name evidence="1" type="ORF">CLV35_1294</name>
</gene>